<gene>
    <name evidence="7" type="ORF">FOL47_009634</name>
</gene>
<evidence type="ECO:0000256" key="5">
    <source>
        <dbReference type="ARBA" id="ARBA00048204"/>
    </source>
</evidence>
<protein>
    <recommendedName>
        <fullName evidence="3 6">Queuosine 5'-phosphate N-glycosylase/hydrolase</fullName>
        <ecNumber evidence="6">3.2.2.-</ecNumber>
    </recommendedName>
    <alternativeName>
        <fullName evidence="4 6">Queuosine-nucleotide N-glycosylase/hydrolase</fullName>
    </alternativeName>
</protein>
<dbReference type="EC" id="3.2.2.-" evidence="6"/>
<comment type="similarity">
    <text evidence="2 6">Belongs to the QNG1 protein family.</text>
</comment>
<evidence type="ECO:0000256" key="1">
    <source>
        <dbReference type="ARBA" id="ARBA00022801"/>
    </source>
</evidence>
<keyword evidence="1 6" id="KW-0378">Hydrolase</keyword>
<dbReference type="AlphaFoldDB" id="A0A7J6L737"/>
<evidence type="ECO:0000313" key="8">
    <source>
        <dbReference type="Proteomes" id="UP000591131"/>
    </source>
</evidence>
<dbReference type="Pfam" id="PF10343">
    <property type="entry name" value="Q_salvage"/>
    <property type="match status" value="1"/>
</dbReference>
<dbReference type="EMBL" id="JAAPAO010000685">
    <property type="protein sequence ID" value="KAF4655024.1"/>
    <property type="molecule type" value="Genomic_DNA"/>
</dbReference>
<evidence type="ECO:0000256" key="6">
    <source>
        <dbReference type="RuleBase" id="RU365002"/>
    </source>
</evidence>
<evidence type="ECO:0000256" key="3">
    <source>
        <dbReference type="ARBA" id="ARBA00035306"/>
    </source>
</evidence>
<evidence type="ECO:0000256" key="2">
    <source>
        <dbReference type="ARBA" id="ARBA00035119"/>
    </source>
</evidence>
<comment type="catalytic activity">
    <reaction evidence="5 6">
        <text>queuosine 5'-phosphate + H2O = queuine + D-ribose 5-phosphate</text>
        <dbReference type="Rhea" id="RHEA:75387"/>
        <dbReference type="ChEBI" id="CHEBI:15377"/>
        <dbReference type="ChEBI" id="CHEBI:17433"/>
        <dbReference type="ChEBI" id="CHEBI:78346"/>
        <dbReference type="ChEBI" id="CHEBI:194371"/>
    </reaction>
    <physiologicalReaction direction="left-to-right" evidence="5 6">
        <dbReference type="Rhea" id="RHEA:75388"/>
    </physiologicalReaction>
</comment>
<evidence type="ECO:0000313" key="7">
    <source>
        <dbReference type="EMBL" id="KAF4655024.1"/>
    </source>
</evidence>
<dbReference type="OrthoDB" id="442948at2759"/>
<dbReference type="Proteomes" id="UP000591131">
    <property type="component" value="Unassembled WGS sequence"/>
</dbReference>
<dbReference type="GO" id="GO:0016787">
    <property type="term" value="F:hydrolase activity"/>
    <property type="evidence" value="ECO:0007669"/>
    <property type="project" value="UniProtKB-KW"/>
</dbReference>
<evidence type="ECO:0000256" key="4">
    <source>
        <dbReference type="ARBA" id="ARBA00035393"/>
    </source>
</evidence>
<reference evidence="7 8" key="1">
    <citation type="submission" date="2020-04" db="EMBL/GenBank/DDBJ databases">
        <title>Perkinsus chesapeaki whole genome sequence.</title>
        <authorList>
            <person name="Bogema D.R."/>
        </authorList>
    </citation>
    <scope>NUCLEOTIDE SEQUENCE [LARGE SCALE GENOMIC DNA]</scope>
    <source>
        <strain evidence="7">ATCC PRA-425</strain>
    </source>
</reference>
<dbReference type="PANTHER" id="PTHR21314:SF0">
    <property type="entry name" value="QUEUOSINE 5'-PHOSPHATE N-GLYCOSYLASE_HYDROLASE"/>
    <property type="match status" value="1"/>
</dbReference>
<sequence>MRMPNEGNEVIASTSLIVDSALDVAINNEALKAFADTLRGDSKISPVPWEDCECHLIVDISSQEGAELTALFVLLLDCMNFCFWPAHGFEYEHLAKGVKWALTGPLGSKWRSMSELSKVSAADICSWFNRGNDDSICSNNWSSADFPLIEERARLVREVAVCLQEGYDGSALNLAESAGGSALKLMRILAMELPGFRDQAIDSQSGQQVFFYKRAQICVADMWGAFRRHGQPIREKLDFCDMPELTMFPDYRVPQILRHKGILTYSVRLGELVDSRKELPAGDRLELEIRALRTLIDPKNMEETFDGEEGALKSSSVSMLLHFAIQITAYEI</sequence>
<dbReference type="PANTHER" id="PTHR21314">
    <property type="entry name" value="QUEUOSINE 5'-PHOSPHATE N-GLYCOSYLASE_HYDROLASE-RELATED"/>
    <property type="match status" value="1"/>
</dbReference>
<dbReference type="InterPro" id="IPR019438">
    <property type="entry name" value="Q_salvage"/>
</dbReference>
<comment type="caution">
    <text evidence="7">The sequence shown here is derived from an EMBL/GenBank/DDBJ whole genome shotgun (WGS) entry which is preliminary data.</text>
</comment>
<keyword evidence="8" id="KW-1185">Reference proteome</keyword>
<comment type="function">
    <text evidence="6">Catalyzes the hydrolysis of queuosine 5'-phosphate, releasing the nucleobase queuine (q). Is required for salvage of queuine from exogenous queuosine (Q) that is imported and then converted to queuosine 5'-phosphate intracellularly.</text>
</comment>
<proteinExistence type="inferred from homology"/>
<organism evidence="7 8">
    <name type="scientific">Perkinsus chesapeaki</name>
    <name type="common">Clam parasite</name>
    <name type="synonym">Perkinsus andrewsi</name>
    <dbReference type="NCBI Taxonomy" id="330153"/>
    <lineage>
        <taxon>Eukaryota</taxon>
        <taxon>Sar</taxon>
        <taxon>Alveolata</taxon>
        <taxon>Perkinsozoa</taxon>
        <taxon>Perkinsea</taxon>
        <taxon>Perkinsida</taxon>
        <taxon>Perkinsidae</taxon>
        <taxon>Perkinsus</taxon>
    </lineage>
</organism>
<name>A0A7J6L737_PERCH</name>
<dbReference type="GO" id="GO:0006400">
    <property type="term" value="P:tRNA modification"/>
    <property type="evidence" value="ECO:0007669"/>
    <property type="project" value="TreeGrafter"/>
</dbReference>
<accession>A0A7J6L737</accession>